<dbReference type="EMBL" id="JAIRBC010000002">
    <property type="protein sequence ID" value="MCG2459492.1"/>
    <property type="molecule type" value="Genomic_DNA"/>
</dbReference>
<dbReference type="InterPro" id="IPR006311">
    <property type="entry name" value="TAT_signal"/>
</dbReference>
<feature type="domain" description="Xylose isomerase-like TIM barrel" evidence="1">
    <location>
        <begin position="68"/>
        <end position="300"/>
    </location>
</feature>
<dbReference type="InterPro" id="IPR013022">
    <property type="entry name" value="Xyl_isomerase-like_TIM-brl"/>
</dbReference>
<comment type="caution">
    <text evidence="2">The sequence shown here is derived from an EMBL/GenBank/DDBJ whole genome shotgun (WGS) entry which is preliminary data.</text>
</comment>
<reference evidence="2" key="1">
    <citation type="submission" date="2023-02" db="EMBL/GenBank/DDBJ databases">
        <title>Genome of Flavobacteriaceae gen. nov. sp. strain F89.</title>
        <authorList>
            <person name="Wang Y."/>
        </authorList>
    </citation>
    <scope>NUCLEOTIDE SEQUENCE</scope>
    <source>
        <strain evidence="2">F89</strain>
    </source>
</reference>
<sequence length="329" mass="36792">MKNRRTFVKKLGLGTIATGVLGTIPKSLYANTSKDLLYPISLAQFSLASEFFMGKHNTLEFPARAKNEYGLNIVEYVSMFFADKGNDASFFKELKMRTDDLGVTNNLIMVDDENIADLDKEKRDHAVESHYKWVDAAKILGCNSIRVNLGSIEQTGTAEEVAEAALEGYSKLLEFGDQNEMNIIVENHVGYSCNGKWLAAIMKEVNHKRAGVLPDFGNFCVKRTKPETMDMAGYMNTKCLEQYDMYLGVEELMPYAKGVSAKSHKFDTEGNETEIDYPRMFDIIKKSNFKGIVGIEYEGGLMHAQGMPGYLSNKEGIKATKKLIEKSIG</sequence>
<accession>A0AAE3EQX8</accession>
<keyword evidence="3" id="KW-1185">Reference proteome</keyword>
<evidence type="ECO:0000313" key="3">
    <source>
        <dbReference type="Proteomes" id="UP001200642"/>
    </source>
</evidence>
<dbReference type="Pfam" id="PF01261">
    <property type="entry name" value="AP_endonuc_2"/>
    <property type="match status" value="1"/>
</dbReference>
<proteinExistence type="predicted"/>
<dbReference type="RefSeq" id="WP_317900637.1">
    <property type="nucleotide sequence ID" value="NZ_JAIRBC010000002.1"/>
</dbReference>
<dbReference type="Gene3D" id="3.20.20.150">
    <property type="entry name" value="Divalent-metal-dependent TIM barrel enzymes"/>
    <property type="match status" value="1"/>
</dbReference>
<dbReference type="Proteomes" id="UP001200642">
    <property type="component" value="Unassembled WGS sequence"/>
</dbReference>
<dbReference type="PANTHER" id="PTHR12110:SF53">
    <property type="entry name" value="BLR5974 PROTEIN"/>
    <property type="match status" value="1"/>
</dbReference>
<protein>
    <submittedName>
        <fullName evidence="2">Sugar phosphate isomerase/epimerase</fullName>
    </submittedName>
</protein>
<dbReference type="PANTHER" id="PTHR12110">
    <property type="entry name" value="HYDROXYPYRUVATE ISOMERASE"/>
    <property type="match status" value="1"/>
</dbReference>
<dbReference type="InterPro" id="IPR050312">
    <property type="entry name" value="IolE/XylAMocC-like"/>
</dbReference>
<organism evidence="2 3">
    <name type="scientific">Cerina litoralis</name>
    <dbReference type="NCBI Taxonomy" id="2874477"/>
    <lineage>
        <taxon>Bacteria</taxon>
        <taxon>Pseudomonadati</taxon>
        <taxon>Bacteroidota</taxon>
        <taxon>Flavobacteriia</taxon>
        <taxon>Flavobacteriales</taxon>
        <taxon>Flavobacteriaceae</taxon>
        <taxon>Cerina</taxon>
    </lineage>
</organism>
<dbReference type="AlphaFoldDB" id="A0AAE3EQX8"/>
<name>A0AAE3EQX8_9FLAO</name>
<gene>
    <name evidence="2" type="ORF">K8352_01880</name>
</gene>
<keyword evidence="2" id="KW-0413">Isomerase</keyword>
<dbReference type="SUPFAM" id="SSF51658">
    <property type="entry name" value="Xylose isomerase-like"/>
    <property type="match status" value="1"/>
</dbReference>
<evidence type="ECO:0000313" key="2">
    <source>
        <dbReference type="EMBL" id="MCG2459492.1"/>
    </source>
</evidence>
<dbReference type="GO" id="GO:0016853">
    <property type="term" value="F:isomerase activity"/>
    <property type="evidence" value="ECO:0007669"/>
    <property type="project" value="UniProtKB-KW"/>
</dbReference>
<dbReference type="InterPro" id="IPR036237">
    <property type="entry name" value="Xyl_isomerase-like_sf"/>
</dbReference>
<evidence type="ECO:0000259" key="1">
    <source>
        <dbReference type="Pfam" id="PF01261"/>
    </source>
</evidence>
<dbReference type="PROSITE" id="PS51318">
    <property type="entry name" value="TAT"/>
    <property type="match status" value="1"/>
</dbReference>